<feature type="region of interest" description="Disordered" evidence="1">
    <location>
        <begin position="155"/>
        <end position="180"/>
    </location>
</feature>
<feature type="signal peptide" evidence="2">
    <location>
        <begin position="1"/>
        <end position="24"/>
    </location>
</feature>
<dbReference type="Proteomes" id="UP001163798">
    <property type="component" value="Unassembled WGS sequence"/>
</dbReference>
<gene>
    <name evidence="3" type="ORF">GGU10DRAFT_384172</name>
</gene>
<evidence type="ECO:0000256" key="2">
    <source>
        <dbReference type="SAM" id="SignalP"/>
    </source>
</evidence>
<evidence type="ECO:0000313" key="3">
    <source>
        <dbReference type="EMBL" id="KAJ3789368.1"/>
    </source>
</evidence>
<comment type="caution">
    <text evidence="3">The sequence shown here is derived from an EMBL/GenBank/DDBJ whole genome shotgun (WGS) entry which is preliminary data.</text>
</comment>
<evidence type="ECO:0000313" key="4">
    <source>
        <dbReference type="Proteomes" id="UP001163798"/>
    </source>
</evidence>
<protein>
    <recommendedName>
        <fullName evidence="5">Cell wall protein</fullName>
    </recommendedName>
</protein>
<feature type="chain" id="PRO_5041384017" description="Cell wall protein" evidence="2">
    <location>
        <begin position="25"/>
        <end position="362"/>
    </location>
</feature>
<accession>A0AA38NQQ5</accession>
<reference evidence="3" key="1">
    <citation type="submission" date="2022-08" db="EMBL/GenBank/DDBJ databases">
        <authorList>
            <consortium name="DOE Joint Genome Institute"/>
            <person name="Min B."/>
            <person name="Riley R."/>
            <person name="Sierra-Patev S."/>
            <person name="Naranjo-Ortiz M."/>
            <person name="Looney B."/>
            <person name="Konkel Z."/>
            <person name="Slot J.C."/>
            <person name="Sakamoto Y."/>
            <person name="Steenwyk J.L."/>
            <person name="Rokas A."/>
            <person name="Carro J."/>
            <person name="Camarero S."/>
            <person name="Ferreira P."/>
            <person name="Molpeceres G."/>
            <person name="Ruiz-Duenas F.J."/>
            <person name="Serrano A."/>
            <person name="Henrissat B."/>
            <person name="Drula E."/>
            <person name="Hughes K.W."/>
            <person name="Mata J.L."/>
            <person name="Ishikawa N.K."/>
            <person name="Vargas-Isla R."/>
            <person name="Ushijima S."/>
            <person name="Smith C.A."/>
            <person name="Ahrendt S."/>
            <person name="Andreopoulos W."/>
            <person name="He G."/>
            <person name="Labutti K."/>
            <person name="Lipzen A."/>
            <person name="Ng V."/>
            <person name="Sandor L."/>
            <person name="Barry K."/>
            <person name="Martinez A.T."/>
            <person name="Xiao Y."/>
            <person name="Gibbons J.G."/>
            <person name="Terashima K."/>
            <person name="Hibbett D.S."/>
            <person name="Grigoriev I.V."/>
        </authorList>
    </citation>
    <scope>NUCLEOTIDE SEQUENCE</scope>
    <source>
        <strain evidence="3">TFB10291</strain>
    </source>
</reference>
<keyword evidence="2" id="KW-0732">Signal</keyword>
<feature type="compositionally biased region" description="Low complexity" evidence="1">
    <location>
        <begin position="156"/>
        <end position="180"/>
    </location>
</feature>
<sequence length="362" mass="36319">MTGIMVRSSSSVVVLVLSALAALAVPVERRESVLLTCNTARLGVISGLNSTSRSIEALLSSSNDSVVTSACNEALSGLHTAQEGVSIIVKGVLAGVTPDDTGVPAIAGGLSTANQALTSINSSDTNVQSQLATILMQLNTTKSNGDTAITECAKLSSTSSNSTSSNSSSTDSTLSNSNSSVLTETVTVTATATKTVNGAASIQTEADGTLLFGFGRRASNDNSSSSSQCDSAKTVAVSAFEQAAKDIQQLAKTAGRNNSTQSAAQSAISALTSAGGAVSQVVTDVAVPAFNAIGEGILDAQNALNTINSTDSSTNTALDIAQLDMVGILSAAQHLAIDCTPTAGGVASSNTRRGLGAWMWGF</sequence>
<evidence type="ECO:0008006" key="5">
    <source>
        <dbReference type="Google" id="ProtNLM"/>
    </source>
</evidence>
<evidence type="ECO:0000256" key="1">
    <source>
        <dbReference type="SAM" id="MobiDB-lite"/>
    </source>
</evidence>
<name>A0AA38NQQ5_9AGAR</name>
<keyword evidence="4" id="KW-1185">Reference proteome</keyword>
<proteinExistence type="predicted"/>
<organism evidence="3 4">
    <name type="scientific">Lentinula aff. detonsa</name>
    <dbReference type="NCBI Taxonomy" id="2804958"/>
    <lineage>
        <taxon>Eukaryota</taxon>
        <taxon>Fungi</taxon>
        <taxon>Dikarya</taxon>
        <taxon>Basidiomycota</taxon>
        <taxon>Agaricomycotina</taxon>
        <taxon>Agaricomycetes</taxon>
        <taxon>Agaricomycetidae</taxon>
        <taxon>Agaricales</taxon>
        <taxon>Marasmiineae</taxon>
        <taxon>Omphalotaceae</taxon>
        <taxon>Lentinula</taxon>
    </lineage>
</organism>
<dbReference type="AlphaFoldDB" id="A0AA38NQQ5"/>
<dbReference type="EMBL" id="MU793261">
    <property type="protein sequence ID" value="KAJ3789368.1"/>
    <property type="molecule type" value="Genomic_DNA"/>
</dbReference>